<sequence>MDSENRPREQSPLMTTPDSENTEPAKPQGFREPSVREKTHSQDTPYEAVRDQSDGRDGGAANEFRRANKDPFVILADVVAVICPASFLLATLFPIIFAAIVGRLMSQVARWKLENGAAMGVLEQLMGSRTVGGTLLVHFQLRALNLLALFLVLIWIFSPLGGQSILRILETRSRTVAQPADVVYFDTDAQSQFGSWSDASPTSKAYNINRMSIVNAMYNALSSARTLSSDWQSVPQIDTEREFSSLVGVPVTKVAEGNTTFSLESSYIHLECGNFSVSPFSYSPGSGANFATEIQFNETSLCMSDRCSSVANGTWQGWNLSLNGTSLVSNDSNNQDRGAGWNLALDNFVDELWTDYDWYTQRGLKVEDSNRPDVFAGERGVIANPTTLLFQAKEQTSIHATPECTTSRCAVTQKYVESRVHCSRDSPTARQNCSVIAQRPSQRPHADENISQLSLTWVFRYVSRKLPQATNHFASSYTSDISLNYLENPSSATMTAATAPPELANIQPRDFGYRLAQLVNSYVFLSQAFSNAPSGSVDAKASFEPNVTVIVDVTTPVEVFHVSSTDVVLRLCAVHMNKTTSVSGPELQPQGQYGAYYIGELVMRTIQHSLSLDPGDATEAQDELKYALIEGIHELYDSQDQGHFAHIVEVARIVDQYFLQGWLTCVHNRLSGQRLSHLRIDIRDDNENCEESCSSFQVRLRDDDIGSLPTVDIDIDTTGTWTIGHIVEMLVYEMVHG</sequence>
<organism evidence="3 4">
    <name type="scientific">Colletotrichum tofieldiae</name>
    <dbReference type="NCBI Taxonomy" id="708197"/>
    <lineage>
        <taxon>Eukaryota</taxon>
        <taxon>Fungi</taxon>
        <taxon>Dikarya</taxon>
        <taxon>Ascomycota</taxon>
        <taxon>Pezizomycotina</taxon>
        <taxon>Sordariomycetes</taxon>
        <taxon>Hypocreomycetidae</taxon>
        <taxon>Glomerellales</taxon>
        <taxon>Glomerellaceae</taxon>
        <taxon>Colletotrichum</taxon>
        <taxon>Colletotrichum spaethianum species complex</taxon>
    </lineage>
</organism>
<keyword evidence="2" id="KW-0472">Membrane</keyword>
<keyword evidence="2" id="KW-1133">Transmembrane helix</keyword>
<dbReference type="AlphaFoldDB" id="A0A166UCC2"/>
<reference evidence="3 4" key="1">
    <citation type="submission" date="2015-06" db="EMBL/GenBank/DDBJ databases">
        <title>Survival trade-offs in plant roots during colonization by closely related pathogenic and mutualistic fungi.</title>
        <authorList>
            <person name="Hacquard S."/>
            <person name="Kracher B."/>
            <person name="Hiruma K."/>
            <person name="Weinman A."/>
            <person name="Muench P."/>
            <person name="Garrido Oter R."/>
            <person name="Ver Loren van Themaat E."/>
            <person name="Dallerey J.-F."/>
            <person name="Damm U."/>
            <person name="Henrissat B."/>
            <person name="Lespinet O."/>
            <person name="Thon M."/>
            <person name="Kemen E."/>
            <person name="McHardy A.C."/>
            <person name="Schulze-Lefert P."/>
            <person name="O'Connell R.J."/>
        </authorList>
    </citation>
    <scope>NUCLEOTIDE SEQUENCE [LARGE SCALE GENOMIC DNA]</scope>
    <source>
        <strain evidence="3 4">0861</strain>
    </source>
</reference>
<dbReference type="STRING" id="708197.A0A166UCC2"/>
<feature type="region of interest" description="Disordered" evidence="1">
    <location>
        <begin position="1"/>
        <end position="62"/>
    </location>
</feature>
<accession>A0A166UCC2</accession>
<evidence type="ECO:0000313" key="4">
    <source>
        <dbReference type="Proteomes" id="UP000076552"/>
    </source>
</evidence>
<feature type="compositionally biased region" description="Basic and acidic residues" evidence="1">
    <location>
        <begin position="48"/>
        <end position="62"/>
    </location>
</feature>
<keyword evidence="4" id="KW-1185">Reference proteome</keyword>
<protein>
    <submittedName>
        <fullName evidence="3">Uncharacterized protein</fullName>
    </submittedName>
</protein>
<dbReference type="Proteomes" id="UP000076552">
    <property type="component" value="Unassembled WGS sequence"/>
</dbReference>
<gene>
    <name evidence="3" type="ORF">CT0861_11549</name>
</gene>
<evidence type="ECO:0000256" key="1">
    <source>
        <dbReference type="SAM" id="MobiDB-lite"/>
    </source>
</evidence>
<name>A0A166UCC2_9PEZI</name>
<dbReference type="EMBL" id="LFIV01000047">
    <property type="protein sequence ID" value="KZL73234.1"/>
    <property type="molecule type" value="Genomic_DNA"/>
</dbReference>
<feature type="transmembrane region" description="Helical" evidence="2">
    <location>
        <begin position="135"/>
        <end position="157"/>
    </location>
</feature>
<feature type="transmembrane region" description="Helical" evidence="2">
    <location>
        <begin position="72"/>
        <end position="101"/>
    </location>
</feature>
<proteinExistence type="predicted"/>
<keyword evidence="2" id="KW-0812">Transmembrane</keyword>
<evidence type="ECO:0000313" key="3">
    <source>
        <dbReference type="EMBL" id="KZL73234.1"/>
    </source>
</evidence>
<comment type="caution">
    <text evidence="3">The sequence shown here is derived from an EMBL/GenBank/DDBJ whole genome shotgun (WGS) entry which is preliminary data.</text>
</comment>
<evidence type="ECO:0000256" key="2">
    <source>
        <dbReference type="SAM" id="Phobius"/>
    </source>
</evidence>